<evidence type="ECO:0000313" key="11">
    <source>
        <dbReference type="EMBL" id="ARM86275.1"/>
    </source>
</evidence>
<evidence type="ECO:0000256" key="8">
    <source>
        <dbReference type="ARBA" id="ARBA00022833"/>
    </source>
</evidence>
<dbReference type="InterPro" id="IPR002694">
    <property type="entry name" value="Znf_CHC2"/>
</dbReference>
<dbReference type="InterPro" id="IPR034151">
    <property type="entry name" value="TOPRIM_DnaG_bac"/>
</dbReference>
<sequence>MSLLCNFSEAPALIKEQLVLSNVIEAEGVTLKKQGGEWVGLCPMPDHDEKTPSFHVNDEKGVYLCRGCGATGDVINFVAQRNGQSHGQAIRSLARKIGYTIRASEQWKQDNQNQRPSIGSDSRDRLAELHDQVAQVAHETLKLLIDEPDHPVTEYLMSTRGYTRDIIDQYGLGFLPFTKTLYDLISTESQANPNPTTLGRRQWETLATEAGLIRQGRPHSMFQGRLLFPIIGTGGKCVAFSARVIPAISDQAILADRKYLNTSATFLFDKSKTLFGASPWRYLMDQQTLASDWHRRMSGHLVVLVEGLTDVLRLAQLGIHAVASMGTAITHQQLRLLFRQFRVIIVLTDADTAGIEAAEKSLLTGMPMLTPGLRFYSATLPLGEDPDSFFQSSKRDSAENRLLSLPTITPEVVWFERYVGRTDNPLSLADQVTIEHALSGSNDIPVPVDPYWLVALHRYVADRTGYLTRPYANQRGMGLPAQDMSSLLDDDTSAFWLYRVARYPSLLQGLKPYAHRWWVNDAINGLLANPLECPPALRLLFTAYFSLNRSEPGIRSADQWSELAVHLIDSGFPSSLLAGWADIAYDTDQSLATLGYVQEVFAPDLWEHELKEWVEDIDHRLTDKLTQAVIAS</sequence>
<dbReference type="GO" id="GO:1990077">
    <property type="term" value="C:primosome complex"/>
    <property type="evidence" value="ECO:0007669"/>
    <property type="project" value="UniProtKB-KW"/>
</dbReference>
<accession>A0A1W6KFR2</accession>
<keyword evidence="1" id="KW-0240">DNA-directed RNA polymerase</keyword>
<keyword evidence="11" id="KW-0614">Plasmid</keyword>
<dbReference type="EC" id="2.7.7.-" evidence="11"/>
<dbReference type="GeneID" id="77258153"/>
<keyword evidence="8" id="KW-0862">Zinc</keyword>
<dbReference type="GO" id="GO:0003899">
    <property type="term" value="F:DNA-directed RNA polymerase activity"/>
    <property type="evidence" value="ECO:0007669"/>
    <property type="project" value="InterPro"/>
</dbReference>
<keyword evidence="7" id="KW-0863">Zinc-finger</keyword>
<proteinExistence type="predicted"/>
<evidence type="ECO:0000313" key="12">
    <source>
        <dbReference type="Proteomes" id="UP000193100"/>
    </source>
</evidence>
<dbReference type="Gene3D" id="3.40.1360.10">
    <property type="match status" value="1"/>
</dbReference>
<dbReference type="InterPro" id="IPR050219">
    <property type="entry name" value="DnaG_primase"/>
</dbReference>
<dbReference type="PANTHER" id="PTHR30313">
    <property type="entry name" value="DNA PRIMASE"/>
    <property type="match status" value="1"/>
</dbReference>
<evidence type="ECO:0000256" key="1">
    <source>
        <dbReference type="ARBA" id="ARBA00022478"/>
    </source>
</evidence>
<dbReference type="PROSITE" id="PS50880">
    <property type="entry name" value="TOPRIM"/>
    <property type="match status" value="1"/>
</dbReference>
<dbReference type="SMART" id="SM00400">
    <property type="entry name" value="ZnF_CHCC"/>
    <property type="match status" value="1"/>
</dbReference>
<dbReference type="PANTHER" id="PTHR30313:SF2">
    <property type="entry name" value="DNA PRIMASE"/>
    <property type="match status" value="1"/>
</dbReference>
<evidence type="ECO:0000256" key="9">
    <source>
        <dbReference type="ARBA" id="ARBA00023163"/>
    </source>
</evidence>
<dbReference type="Pfam" id="PF08275">
    <property type="entry name" value="DNAG_N"/>
    <property type="match status" value="1"/>
</dbReference>
<evidence type="ECO:0000259" key="10">
    <source>
        <dbReference type="PROSITE" id="PS50880"/>
    </source>
</evidence>
<dbReference type="SMART" id="SM00493">
    <property type="entry name" value="TOPRIM"/>
    <property type="match status" value="1"/>
</dbReference>
<evidence type="ECO:0000256" key="7">
    <source>
        <dbReference type="ARBA" id="ARBA00022771"/>
    </source>
</evidence>
<organism evidence="11 12">
    <name type="scientific">Marinobacter salarius</name>
    <dbReference type="NCBI Taxonomy" id="1420917"/>
    <lineage>
        <taxon>Bacteria</taxon>
        <taxon>Pseudomonadati</taxon>
        <taxon>Pseudomonadota</taxon>
        <taxon>Gammaproteobacteria</taxon>
        <taxon>Pseudomonadales</taxon>
        <taxon>Marinobacteraceae</taxon>
        <taxon>Marinobacter</taxon>
    </lineage>
</organism>
<dbReference type="GO" id="GO:0005737">
    <property type="term" value="C:cytoplasm"/>
    <property type="evidence" value="ECO:0007669"/>
    <property type="project" value="TreeGrafter"/>
</dbReference>
<keyword evidence="4 11" id="KW-0548">Nucleotidyltransferase</keyword>
<geneLocation type="plasmid" evidence="12">
    <name>psmr5</name>
</geneLocation>
<dbReference type="Gene3D" id="3.90.980.10">
    <property type="entry name" value="DNA primase, catalytic core, N-terminal domain"/>
    <property type="match status" value="1"/>
</dbReference>
<dbReference type="Pfam" id="PF01807">
    <property type="entry name" value="Zn_ribbon_DnaG"/>
    <property type="match status" value="1"/>
</dbReference>
<keyword evidence="3 11" id="KW-0808">Transferase</keyword>
<dbReference type="Pfam" id="PF13155">
    <property type="entry name" value="Toprim_2"/>
    <property type="match status" value="1"/>
</dbReference>
<evidence type="ECO:0000256" key="4">
    <source>
        <dbReference type="ARBA" id="ARBA00022695"/>
    </source>
</evidence>
<evidence type="ECO:0000256" key="3">
    <source>
        <dbReference type="ARBA" id="ARBA00022679"/>
    </source>
</evidence>
<evidence type="ECO:0000256" key="5">
    <source>
        <dbReference type="ARBA" id="ARBA00022705"/>
    </source>
</evidence>
<dbReference type="InterPro" id="IPR006171">
    <property type="entry name" value="TOPRIM_dom"/>
</dbReference>
<name>A0A1W6KFR2_9GAMM</name>
<dbReference type="GO" id="GO:0003677">
    <property type="term" value="F:DNA binding"/>
    <property type="evidence" value="ECO:0007669"/>
    <property type="project" value="InterPro"/>
</dbReference>
<evidence type="ECO:0000256" key="2">
    <source>
        <dbReference type="ARBA" id="ARBA00022515"/>
    </source>
</evidence>
<dbReference type="AlphaFoldDB" id="A0A1W6KFR2"/>
<keyword evidence="9" id="KW-0804">Transcription</keyword>
<dbReference type="Gene3D" id="3.90.580.10">
    <property type="entry name" value="Zinc finger, CHC2-type domain"/>
    <property type="match status" value="1"/>
</dbReference>
<evidence type="ECO:0000256" key="6">
    <source>
        <dbReference type="ARBA" id="ARBA00022723"/>
    </source>
</evidence>
<feature type="domain" description="Toprim" evidence="10">
    <location>
        <begin position="300"/>
        <end position="381"/>
    </location>
</feature>
<keyword evidence="5" id="KW-0235">DNA replication</keyword>
<dbReference type="InterPro" id="IPR037068">
    <property type="entry name" value="DNA_primase_core_N_sf"/>
</dbReference>
<dbReference type="GO" id="GO:0008270">
    <property type="term" value="F:zinc ion binding"/>
    <property type="evidence" value="ECO:0007669"/>
    <property type="project" value="UniProtKB-KW"/>
</dbReference>
<dbReference type="InterPro" id="IPR036977">
    <property type="entry name" value="DNA_primase_Znf_CHC2"/>
</dbReference>
<keyword evidence="2" id="KW-0639">Primosome</keyword>
<dbReference type="InterPro" id="IPR013264">
    <property type="entry name" value="DNAG_N"/>
</dbReference>
<dbReference type="GO" id="GO:0006269">
    <property type="term" value="P:DNA replication, synthesis of primer"/>
    <property type="evidence" value="ECO:0007669"/>
    <property type="project" value="UniProtKB-KW"/>
</dbReference>
<dbReference type="CDD" id="cd03364">
    <property type="entry name" value="TOPRIM_DnaG_primases"/>
    <property type="match status" value="1"/>
</dbReference>
<keyword evidence="6" id="KW-0479">Metal-binding</keyword>
<gene>
    <name evidence="11" type="primary">dnaG</name>
    <name evidence="11" type="ORF">MARSALSMR5_04258</name>
</gene>
<protein>
    <submittedName>
        <fullName evidence="11">DNA primase</fullName>
        <ecNumber evidence="11">2.7.7.-</ecNumber>
    </submittedName>
</protein>
<dbReference type="GO" id="GO:0000428">
    <property type="term" value="C:DNA-directed RNA polymerase complex"/>
    <property type="evidence" value="ECO:0007669"/>
    <property type="project" value="UniProtKB-KW"/>
</dbReference>
<reference evidence="11 12" key="1">
    <citation type="submission" date="2017-04" db="EMBL/GenBank/DDBJ databases">
        <title>Genome Sequence of Marinobacter salarius strain SMR5 Isolated from a culture of the Diatom Skeletonema marinoi.</title>
        <authorList>
            <person name="Topel M."/>
            <person name="Pinder M.I.M."/>
            <person name="Johansson O.N."/>
            <person name="Kourtchenko O."/>
            <person name="Godhe A."/>
            <person name="Clarke A.K."/>
        </authorList>
    </citation>
    <scope>NUCLEOTIDE SEQUENCE [LARGE SCALE GENOMIC DNA]</scope>
    <source>
        <strain evidence="11 12">SMR5</strain>
        <plasmid evidence="12">Plasmid psmr5</plasmid>
    </source>
</reference>
<dbReference type="Proteomes" id="UP000193100">
    <property type="component" value="Plasmid pSMR5"/>
</dbReference>
<dbReference type="RefSeq" id="WP_085682226.1">
    <property type="nucleotide sequence ID" value="NZ_CP020932.1"/>
</dbReference>
<dbReference type="SUPFAM" id="SSF56731">
    <property type="entry name" value="DNA primase core"/>
    <property type="match status" value="1"/>
</dbReference>
<dbReference type="SUPFAM" id="SSF57783">
    <property type="entry name" value="Zinc beta-ribbon"/>
    <property type="match status" value="1"/>
</dbReference>
<dbReference type="EMBL" id="CP020932">
    <property type="protein sequence ID" value="ARM86275.1"/>
    <property type="molecule type" value="Genomic_DNA"/>
</dbReference>